<dbReference type="EMBL" id="QGDC01000003">
    <property type="protein sequence ID" value="RCH55490.1"/>
    <property type="molecule type" value="Genomic_DNA"/>
</dbReference>
<dbReference type="Gene3D" id="3.90.550.10">
    <property type="entry name" value="Spore Coat Polysaccharide Biosynthesis Protein SpsA, Chain A"/>
    <property type="match status" value="1"/>
</dbReference>
<dbReference type="Pfam" id="PF00535">
    <property type="entry name" value="Glycos_transf_2"/>
    <property type="match status" value="1"/>
</dbReference>
<dbReference type="RefSeq" id="WP_114004406.1">
    <property type="nucleotide sequence ID" value="NZ_QGDC01000003.1"/>
</dbReference>
<evidence type="ECO:0000313" key="2">
    <source>
        <dbReference type="EMBL" id="RCH55490.1"/>
    </source>
</evidence>
<keyword evidence="2" id="KW-0808">Transferase</keyword>
<feature type="domain" description="Glycosyltransferase 2-like" evidence="1">
    <location>
        <begin position="5"/>
        <end position="171"/>
    </location>
</feature>
<gene>
    <name evidence="2" type="ORF">DJ568_06240</name>
</gene>
<evidence type="ECO:0000259" key="1">
    <source>
        <dbReference type="Pfam" id="PF00535"/>
    </source>
</evidence>
<dbReference type="InterPro" id="IPR029044">
    <property type="entry name" value="Nucleotide-diphossugar_trans"/>
</dbReference>
<dbReference type="OrthoDB" id="9815829at2"/>
<dbReference type="PANTHER" id="PTHR43685:SF2">
    <property type="entry name" value="GLYCOSYLTRANSFERASE 2-LIKE DOMAIN-CONTAINING PROTEIN"/>
    <property type="match status" value="1"/>
</dbReference>
<dbReference type="Proteomes" id="UP000253209">
    <property type="component" value="Unassembled WGS sequence"/>
</dbReference>
<sequence>MPEVSVIIPNYNHAHYLEQRINSVLSQSYTDFEVIILDDRSTDNSRDIIEGYRNDKRISKIIFNDINSGGPFGQWEKGITAATGKWVWIAESDDYASSEFLDTLLKLAKRHAGAGIIFAGSHWVDDNGEIKDDLSVHKQSFYRAGTEEIKRFMCWQCSIQNASSAIIRRDLAAGAIRGLSGYRACGDWIFYTRILHYAGLVHTSNKLNYFRWYHNNISNAAKSKGYWLTEGIQVLNNIDIKNVKFNVWEFTRMAKFWSGMIWRSQGSPKKELNVLMNMVMRYLGLTKAAPHE</sequence>
<dbReference type="InterPro" id="IPR050834">
    <property type="entry name" value="Glycosyltransf_2"/>
</dbReference>
<keyword evidence="3" id="KW-1185">Reference proteome</keyword>
<proteinExistence type="predicted"/>
<dbReference type="GO" id="GO:0016740">
    <property type="term" value="F:transferase activity"/>
    <property type="evidence" value="ECO:0007669"/>
    <property type="project" value="UniProtKB-KW"/>
</dbReference>
<evidence type="ECO:0000313" key="3">
    <source>
        <dbReference type="Proteomes" id="UP000253209"/>
    </source>
</evidence>
<protein>
    <submittedName>
        <fullName evidence="2">Glycosyltransferase family 2 protein</fullName>
    </submittedName>
</protein>
<reference evidence="2 3" key="1">
    <citation type="submission" date="2018-05" db="EMBL/GenBank/DDBJ databases">
        <title>Mucilaginibacter hurinus sp. nov., isolated from briquette warehouse soil.</title>
        <authorList>
            <person name="Choi L."/>
        </authorList>
    </citation>
    <scope>NUCLEOTIDE SEQUENCE [LARGE SCALE GENOMIC DNA]</scope>
    <source>
        <strain evidence="2 3">ZR32</strain>
    </source>
</reference>
<organism evidence="2 3">
    <name type="scientific">Mucilaginibacter hurinus</name>
    <dbReference type="NCBI Taxonomy" id="2201324"/>
    <lineage>
        <taxon>Bacteria</taxon>
        <taxon>Pseudomonadati</taxon>
        <taxon>Bacteroidota</taxon>
        <taxon>Sphingobacteriia</taxon>
        <taxon>Sphingobacteriales</taxon>
        <taxon>Sphingobacteriaceae</taxon>
        <taxon>Mucilaginibacter</taxon>
    </lineage>
</organism>
<dbReference type="InterPro" id="IPR001173">
    <property type="entry name" value="Glyco_trans_2-like"/>
</dbReference>
<accession>A0A367GQE2</accession>
<dbReference type="PANTHER" id="PTHR43685">
    <property type="entry name" value="GLYCOSYLTRANSFERASE"/>
    <property type="match status" value="1"/>
</dbReference>
<dbReference type="AlphaFoldDB" id="A0A367GQE2"/>
<name>A0A367GQE2_9SPHI</name>
<dbReference type="SUPFAM" id="SSF53448">
    <property type="entry name" value="Nucleotide-diphospho-sugar transferases"/>
    <property type="match status" value="1"/>
</dbReference>
<comment type="caution">
    <text evidence="2">The sequence shown here is derived from an EMBL/GenBank/DDBJ whole genome shotgun (WGS) entry which is preliminary data.</text>
</comment>